<dbReference type="GO" id="GO:0042393">
    <property type="term" value="F:histone binding"/>
    <property type="evidence" value="ECO:0007669"/>
    <property type="project" value="TreeGrafter"/>
</dbReference>
<dbReference type="PANTHER" id="PTHR45849">
    <property type="entry name" value="FACT COMPLEX SUBUNIT SSRP1"/>
    <property type="match status" value="1"/>
</dbReference>
<feature type="domain" description="Histone chaperone RTT106/FACT complex subunit SPT16-like middle" evidence="5">
    <location>
        <begin position="241"/>
        <end position="335"/>
    </location>
</feature>
<evidence type="ECO:0000256" key="3">
    <source>
        <dbReference type="ARBA" id="ARBA00038654"/>
    </source>
</evidence>
<dbReference type="Proteomes" id="UP000237481">
    <property type="component" value="Unassembled WGS sequence"/>
</dbReference>
<dbReference type="InterPro" id="IPR013719">
    <property type="entry name" value="RTT106/SPT16-like_middle_dom"/>
</dbReference>
<feature type="region of interest" description="Disordered" evidence="4">
    <location>
        <begin position="381"/>
        <end position="493"/>
    </location>
</feature>
<dbReference type="GO" id="GO:0031491">
    <property type="term" value="F:nucleosome binding"/>
    <property type="evidence" value="ECO:0007669"/>
    <property type="project" value="TreeGrafter"/>
</dbReference>
<feature type="compositionally biased region" description="Basic and acidic residues" evidence="4">
    <location>
        <begin position="450"/>
        <end position="459"/>
    </location>
</feature>
<dbReference type="InterPro" id="IPR011993">
    <property type="entry name" value="PH-like_dom_sf"/>
</dbReference>
<reference evidence="6 7" key="1">
    <citation type="submission" date="2018-01" db="EMBL/GenBank/DDBJ databases">
        <title>Harnessing the power of phylogenomics to disentangle the directionality and signatures of interkingdom host jumping in the parasitic fungal genus Tolypocladium.</title>
        <authorList>
            <person name="Quandt C.A."/>
            <person name="Patterson W."/>
            <person name="Spatafora J.W."/>
        </authorList>
    </citation>
    <scope>NUCLEOTIDE SEQUENCE [LARGE SCALE GENOMIC DNA]</scope>
    <source>
        <strain evidence="6 7">NRBC 100945</strain>
    </source>
</reference>
<feature type="compositionally biased region" description="Acidic residues" evidence="4">
    <location>
        <begin position="387"/>
        <end position="449"/>
    </location>
</feature>
<evidence type="ECO:0000256" key="2">
    <source>
        <dbReference type="ARBA" id="ARBA00037550"/>
    </source>
</evidence>
<dbReference type="EMBL" id="PKSG01000267">
    <property type="protein sequence ID" value="POR37264.1"/>
    <property type="molecule type" value="Genomic_DNA"/>
</dbReference>
<feature type="region of interest" description="Disordered" evidence="4">
    <location>
        <begin position="336"/>
        <end position="368"/>
    </location>
</feature>
<dbReference type="Gene3D" id="2.30.29.30">
    <property type="entry name" value="Pleckstrin-homology domain (PH domain)/Phosphotyrosine-binding domain (PTB)"/>
    <property type="match status" value="1"/>
</dbReference>
<feature type="compositionally biased region" description="Low complexity" evidence="4">
    <location>
        <begin position="63"/>
        <end position="78"/>
    </location>
</feature>
<organism evidence="6 7">
    <name type="scientific">Tolypocladium paradoxum</name>
    <dbReference type="NCBI Taxonomy" id="94208"/>
    <lineage>
        <taxon>Eukaryota</taxon>
        <taxon>Fungi</taxon>
        <taxon>Dikarya</taxon>
        <taxon>Ascomycota</taxon>
        <taxon>Pezizomycotina</taxon>
        <taxon>Sordariomycetes</taxon>
        <taxon>Hypocreomycetidae</taxon>
        <taxon>Hypocreales</taxon>
        <taxon>Ophiocordycipitaceae</taxon>
        <taxon>Tolypocladium</taxon>
    </lineage>
</organism>
<accession>A0A2S4L492</accession>
<name>A0A2S4L492_9HYPO</name>
<gene>
    <name evidence="6" type="ORF">TPAR_02530</name>
</gene>
<comment type="subunit">
    <text evidence="3">Interacts with histones H3 and H4.</text>
</comment>
<dbReference type="SMART" id="SM01287">
    <property type="entry name" value="Rtt106"/>
    <property type="match status" value="1"/>
</dbReference>
<feature type="compositionally biased region" description="Basic and acidic residues" evidence="4">
    <location>
        <begin position="483"/>
        <end position="493"/>
    </location>
</feature>
<comment type="function">
    <text evidence="2">Histones H3 and H4 chaperone involved in the nucleosome formation and heterochromatin silencing. Required for the deposition of H3K56ac-carrying H3-H4 complex onto newly-replicated DNA. Plays a role in the transcriptional regulation of the cell-cycle dependent histone genes by creating a repressive structure at the core histone gene promoter.</text>
</comment>
<evidence type="ECO:0000256" key="1">
    <source>
        <dbReference type="ARBA" id="ARBA00006159"/>
    </source>
</evidence>
<dbReference type="STRING" id="94208.A0A2S4L492"/>
<comment type="caution">
    <text evidence="6">The sequence shown here is derived from an EMBL/GenBank/DDBJ whole genome shotgun (WGS) entry which is preliminary data.</text>
</comment>
<evidence type="ECO:0000313" key="7">
    <source>
        <dbReference type="Proteomes" id="UP000237481"/>
    </source>
</evidence>
<proteinExistence type="inferred from homology"/>
<sequence>MAAALDSQRLGAIFQSRPDIIEGIKRAADSPGRIALFNEIAGHVYDQLHDSGEPAQKRRRVDAAPANGAAAPSGSGNAADETVLLEVKEISVSAPQRKKFELCHTQNFLYARAPGTAAPVPGITYAWRDIEYAFYLPVPDKAQVQHNYVLFPRGTSLPSKTNPPTVEPLVFTVPSTAPKEGTVGGSLAGPAAAVSDTYRSLFHWAFDKRLKAAGNAVELVSADPSKFHSVIRQAHRPNEKAVHVGGFRGSKDGYLFFLENGILWGFKKPLIFIPLGRIAAISYTSILQITFNIVVEVFSGEGEDTDELEFGMLDQQDYGGIDNYIKLNRLQDRSMAEQRKGKLQLAENRGPKKHSADDGGDAGEADAQAGNGMTELQRAELEAEQQMQDDEDEDEEDYDPGSEGDSEGSGDSSDEEGDEDEDGDGEDDEGEGEGGDAEDEEAEEEEEEEEKPRPVKKEVAPPAVSQVPVRQGWATIGNPRPADGLDEKFDVVD</sequence>
<dbReference type="SUPFAM" id="SSF50729">
    <property type="entry name" value="PH domain-like"/>
    <property type="match status" value="1"/>
</dbReference>
<comment type="similarity">
    <text evidence="1">Belongs to the RTT106 family.</text>
</comment>
<dbReference type="PANTHER" id="PTHR45849:SF3">
    <property type="entry name" value="HISTONE CHAPERONE RTT106"/>
    <property type="match status" value="1"/>
</dbReference>
<feature type="region of interest" description="Disordered" evidence="4">
    <location>
        <begin position="54"/>
        <end position="78"/>
    </location>
</feature>
<evidence type="ECO:0000313" key="6">
    <source>
        <dbReference type="EMBL" id="POR37264.1"/>
    </source>
</evidence>
<protein>
    <submittedName>
        <fullName evidence="6">Histone chaperone</fullName>
    </submittedName>
</protein>
<evidence type="ECO:0000259" key="5">
    <source>
        <dbReference type="SMART" id="SM01287"/>
    </source>
</evidence>
<dbReference type="AlphaFoldDB" id="A0A2S4L492"/>
<evidence type="ECO:0000256" key="4">
    <source>
        <dbReference type="SAM" id="MobiDB-lite"/>
    </source>
</evidence>
<keyword evidence="7" id="KW-1185">Reference proteome</keyword>
<dbReference type="OrthoDB" id="75754at2759"/>
<dbReference type="InterPro" id="IPR050454">
    <property type="entry name" value="RTT106/SSRP1_HistChap/FACT"/>
</dbReference>
<dbReference type="Pfam" id="PF08512">
    <property type="entry name" value="Rttp106-like_middle"/>
    <property type="match status" value="1"/>
</dbReference>